<dbReference type="GO" id="GO:0006508">
    <property type="term" value="P:proteolysis"/>
    <property type="evidence" value="ECO:0007669"/>
    <property type="project" value="UniProtKB-KW"/>
</dbReference>
<name>A0ABD1EM60_HYPHA</name>
<evidence type="ECO:0000313" key="7">
    <source>
        <dbReference type="Proteomes" id="UP001566132"/>
    </source>
</evidence>
<comment type="caution">
    <text evidence="6">The sequence shown here is derived from an EMBL/GenBank/DDBJ whole genome shotgun (WGS) entry which is preliminary data.</text>
</comment>
<evidence type="ECO:0000256" key="1">
    <source>
        <dbReference type="ARBA" id="ARBA00005234"/>
    </source>
</evidence>
<evidence type="ECO:0000313" key="6">
    <source>
        <dbReference type="EMBL" id="KAL1497436.1"/>
    </source>
</evidence>
<dbReference type="Proteomes" id="UP001566132">
    <property type="component" value="Unassembled WGS sequence"/>
</dbReference>
<dbReference type="AlphaFoldDB" id="A0ABD1EM60"/>
<gene>
    <name evidence="6" type="ORF">ABEB36_008410</name>
</gene>
<dbReference type="InterPro" id="IPR003653">
    <property type="entry name" value="Peptidase_C48_C"/>
</dbReference>
<dbReference type="PANTHER" id="PTHR46468:SF1">
    <property type="entry name" value="SENTRIN-SPECIFIC PROTEASE 8"/>
    <property type="match status" value="1"/>
</dbReference>
<evidence type="ECO:0000256" key="2">
    <source>
        <dbReference type="ARBA" id="ARBA00022670"/>
    </source>
</evidence>
<evidence type="ECO:0000256" key="3">
    <source>
        <dbReference type="ARBA" id="ARBA00022801"/>
    </source>
</evidence>
<dbReference type="InterPro" id="IPR044613">
    <property type="entry name" value="Nep1/2-like"/>
</dbReference>
<feature type="domain" description="Ubiquitin-like protease family profile" evidence="5">
    <location>
        <begin position="13"/>
        <end position="175"/>
    </location>
</feature>
<dbReference type="GO" id="GO:0008234">
    <property type="term" value="F:cysteine-type peptidase activity"/>
    <property type="evidence" value="ECO:0007669"/>
    <property type="project" value="UniProtKB-KW"/>
</dbReference>
<evidence type="ECO:0000259" key="5">
    <source>
        <dbReference type="PROSITE" id="PS50600"/>
    </source>
</evidence>
<protein>
    <recommendedName>
        <fullName evidence="5">Ubiquitin-like protease family profile domain-containing protein</fullName>
    </recommendedName>
</protein>
<keyword evidence="4" id="KW-0788">Thiol protease</keyword>
<dbReference type="SUPFAM" id="SSF54001">
    <property type="entry name" value="Cysteine proteinases"/>
    <property type="match status" value="1"/>
</dbReference>
<dbReference type="Pfam" id="PF02902">
    <property type="entry name" value="Peptidase_C48"/>
    <property type="match status" value="1"/>
</dbReference>
<proteinExistence type="inferred from homology"/>
<dbReference type="EMBL" id="JBDJPC010000006">
    <property type="protein sequence ID" value="KAL1497436.1"/>
    <property type="molecule type" value="Genomic_DNA"/>
</dbReference>
<dbReference type="Gene3D" id="3.40.395.10">
    <property type="entry name" value="Adenoviral Proteinase, Chain A"/>
    <property type="match status" value="1"/>
</dbReference>
<keyword evidence="3" id="KW-0378">Hydrolase</keyword>
<comment type="similarity">
    <text evidence="1">Belongs to the peptidase C48 family.</text>
</comment>
<reference evidence="6 7" key="1">
    <citation type="submission" date="2024-05" db="EMBL/GenBank/DDBJ databases">
        <title>Genetic variation in Jamaican populations of the coffee berry borer (Hypothenemus hampei).</title>
        <authorList>
            <person name="Errbii M."/>
            <person name="Myrie A."/>
        </authorList>
    </citation>
    <scope>NUCLEOTIDE SEQUENCE [LARGE SCALE GENOMIC DNA]</scope>
    <source>
        <strain evidence="6">JA-Hopewell-2020-01-JO</strain>
        <tissue evidence="6">Whole body</tissue>
    </source>
</reference>
<dbReference type="PROSITE" id="PS50600">
    <property type="entry name" value="ULP_PROTEASE"/>
    <property type="match status" value="1"/>
</dbReference>
<keyword evidence="2" id="KW-0645">Protease</keyword>
<keyword evidence="7" id="KW-1185">Reference proteome</keyword>
<organism evidence="6 7">
    <name type="scientific">Hypothenemus hampei</name>
    <name type="common">Coffee berry borer</name>
    <dbReference type="NCBI Taxonomy" id="57062"/>
    <lineage>
        <taxon>Eukaryota</taxon>
        <taxon>Metazoa</taxon>
        <taxon>Ecdysozoa</taxon>
        <taxon>Arthropoda</taxon>
        <taxon>Hexapoda</taxon>
        <taxon>Insecta</taxon>
        <taxon>Pterygota</taxon>
        <taxon>Neoptera</taxon>
        <taxon>Endopterygota</taxon>
        <taxon>Coleoptera</taxon>
        <taxon>Polyphaga</taxon>
        <taxon>Cucujiformia</taxon>
        <taxon>Curculionidae</taxon>
        <taxon>Scolytinae</taxon>
        <taxon>Hypothenemus</taxon>
    </lineage>
</organism>
<evidence type="ECO:0000256" key="4">
    <source>
        <dbReference type="ARBA" id="ARBA00022807"/>
    </source>
</evidence>
<accession>A0ABD1EM60</accession>
<sequence>MNSNVTVLSYNESLLRKSDVDLLKGPHWLNDTIISFYFEYLETECFKDNNSFVFVSPEVTQCIKISPQRELRIFLDPLIKEKNAKFIFFALNDNEQTEYSGGNHWSLLAYSHPEKTMFHYDSSRGSNECQAMDLAEKVLKYLNLPIEGRYEEAATLQQNNGYDCGIHVLCNTEQLASYANHYGKLSGCPKVTAEHVQNKRWEILDIIEKLRKSHR</sequence>
<dbReference type="PANTHER" id="PTHR46468">
    <property type="entry name" value="SENTRIN-SPECIFIC PROTEASE 8"/>
    <property type="match status" value="1"/>
</dbReference>
<dbReference type="InterPro" id="IPR038765">
    <property type="entry name" value="Papain-like_cys_pep_sf"/>
</dbReference>